<accession>A0A0F6YFS6</accession>
<keyword evidence="1" id="KW-1133">Transmembrane helix</keyword>
<dbReference type="RefSeq" id="WP_053230524.1">
    <property type="nucleotide sequence ID" value="NZ_CP011125.1"/>
</dbReference>
<dbReference type="STRING" id="927083.DB32_000194"/>
<evidence type="ECO:0000256" key="1">
    <source>
        <dbReference type="SAM" id="Phobius"/>
    </source>
</evidence>
<dbReference type="AlphaFoldDB" id="A0A0F6YFS6"/>
<dbReference type="OrthoDB" id="9861008at2"/>
<dbReference type="KEGG" id="samy:DB32_000194"/>
<gene>
    <name evidence="2" type="ORF">DB32_000194</name>
</gene>
<name>A0A0F6YFS6_9BACT</name>
<feature type="transmembrane region" description="Helical" evidence="1">
    <location>
        <begin position="63"/>
        <end position="85"/>
    </location>
</feature>
<sequence length="210" mass="22095">MKPLIHLFHLSTGGVLAEEDQTPARRAQLGILAIATSLAMAAIWGVAAGSSVPALAAHNAYKLPLMLVLAAIGAVPVGMLAWKIVGVRQKARELLHGYALSVFLGCAVLLVLAPLVALYYLSSTAAGPLFAMGTVLLGLLVGCATFVRVVRARLREGEREEGSDWRPVVPGVVLMLAFVATLWQVVALFAPILPESTPFRGGIDDALVQP</sequence>
<proteinExistence type="predicted"/>
<feature type="transmembrane region" description="Helical" evidence="1">
    <location>
        <begin position="29"/>
        <end position="51"/>
    </location>
</feature>
<feature type="transmembrane region" description="Helical" evidence="1">
    <location>
        <begin position="97"/>
        <end position="121"/>
    </location>
</feature>
<dbReference type="Proteomes" id="UP000034883">
    <property type="component" value="Chromosome"/>
</dbReference>
<protein>
    <submittedName>
        <fullName evidence="2">Uncharacterized protein</fullName>
    </submittedName>
</protein>
<organism evidence="2 3">
    <name type="scientific">Sandaracinus amylolyticus</name>
    <dbReference type="NCBI Taxonomy" id="927083"/>
    <lineage>
        <taxon>Bacteria</taxon>
        <taxon>Pseudomonadati</taxon>
        <taxon>Myxococcota</taxon>
        <taxon>Polyangia</taxon>
        <taxon>Polyangiales</taxon>
        <taxon>Sandaracinaceae</taxon>
        <taxon>Sandaracinus</taxon>
    </lineage>
</organism>
<feature type="transmembrane region" description="Helical" evidence="1">
    <location>
        <begin position="127"/>
        <end position="147"/>
    </location>
</feature>
<evidence type="ECO:0000313" key="3">
    <source>
        <dbReference type="Proteomes" id="UP000034883"/>
    </source>
</evidence>
<evidence type="ECO:0000313" key="2">
    <source>
        <dbReference type="EMBL" id="AKF03045.1"/>
    </source>
</evidence>
<keyword evidence="1" id="KW-0812">Transmembrane</keyword>
<reference evidence="2 3" key="1">
    <citation type="submission" date="2015-03" db="EMBL/GenBank/DDBJ databases">
        <title>Genome assembly of Sandaracinus amylolyticus DSM 53668.</title>
        <authorList>
            <person name="Sharma G."/>
            <person name="Subramanian S."/>
        </authorList>
    </citation>
    <scope>NUCLEOTIDE SEQUENCE [LARGE SCALE GENOMIC DNA]</scope>
    <source>
        <strain evidence="2 3">DSM 53668</strain>
    </source>
</reference>
<feature type="transmembrane region" description="Helical" evidence="1">
    <location>
        <begin position="168"/>
        <end position="190"/>
    </location>
</feature>
<keyword evidence="1" id="KW-0472">Membrane</keyword>
<dbReference type="EMBL" id="CP011125">
    <property type="protein sequence ID" value="AKF03045.1"/>
    <property type="molecule type" value="Genomic_DNA"/>
</dbReference>
<keyword evidence="3" id="KW-1185">Reference proteome</keyword>